<proteinExistence type="predicted"/>
<accession>A0A7R9KG55</accession>
<evidence type="ECO:0000313" key="2">
    <source>
        <dbReference type="EMBL" id="CAD7621542.1"/>
    </source>
</evidence>
<dbReference type="EMBL" id="CAJPIZ010000651">
    <property type="protein sequence ID" value="CAG2101972.1"/>
    <property type="molecule type" value="Genomic_DNA"/>
</dbReference>
<dbReference type="PANTHER" id="PTHR21771">
    <property type="entry name" value="MITOCHONDRIA-EATING PROTEIN-RELATED"/>
    <property type="match status" value="1"/>
</dbReference>
<protein>
    <submittedName>
        <fullName evidence="2">Uncharacterized protein</fullName>
    </submittedName>
</protein>
<sequence length="540" mass="60626">MTSNSSVSLYHNPSPLTIENLSKGVNHHKLNIYNARYHGGNPAMSNSRYGNGAPLSHMISHYIGSNDLQPQSRAQSYHSSRPQPPPPQSPPSQPPPQQQTIYQSSSTSAVNRIRPEKSNRRNVQKLTWRSTQWVKGFEGCDDDDYDQTHVDSMTITDVSTTVAIRRILLLYENLQFREAANFINRLNYSTFKAIITDLPIDVFVESIPNSLPIVEALYAKVFLSSSDGLTLSFKFLHPENVLMQMVRLFALQNPSIPENANCLLQCIQEKLDSNHPSVVSCKKLLKVIILSEPSLRKQIYSKKRCLDRAIEGLGHHGLVGTSDEKLMNLHEALKLEFERVIQHYKTAVQKLEELALAKNKEPITSSLSVGPAPTNSSHQRLLSLRQDEIQERLIKNKTLLNALEPCSFTNHSLQILLAILQKRIDYDKEVLFQFTQLRKEYSSLSPNSSQQNPIDKEAIVAPVLMRFSHGCGQVLNLIQDVHGLDTSVDNDDSSDISGYHSDSDSALIMNSPLNIPNCKTTKKYNTVLYRSGKSALACEP</sequence>
<feature type="compositionally biased region" description="Pro residues" evidence="1">
    <location>
        <begin position="82"/>
        <end position="97"/>
    </location>
</feature>
<dbReference type="PANTHER" id="PTHR21771:SF1">
    <property type="entry name" value="MITOCHONDRIA-EATING PROTEIN"/>
    <property type="match status" value="1"/>
</dbReference>
<organism evidence="2">
    <name type="scientific">Medioppia subpectinata</name>
    <dbReference type="NCBI Taxonomy" id="1979941"/>
    <lineage>
        <taxon>Eukaryota</taxon>
        <taxon>Metazoa</taxon>
        <taxon>Ecdysozoa</taxon>
        <taxon>Arthropoda</taxon>
        <taxon>Chelicerata</taxon>
        <taxon>Arachnida</taxon>
        <taxon>Acari</taxon>
        <taxon>Acariformes</taxon>
        <taxon>Sarcoptiformes</taxon>
        <taxon>Oribatida</taxon>
        <taxon>Brachypylina</taxon>
        <taxon>Oppioidea</taxon>
        <taxon>Oppiidae</taxon>
        <taxon>Medioppia</taxon>
    </lineage>
</organism>
<dbReference type="GO" id="GO:0005741">
    <property type="term" value="C:mitochondrial outer membrane"/>
    <property type="evidence" value="ECO:0007669"/>
    <property type="project" value="InterPro"/>
</dbReference>
<feature type="compositionally biased region" description="Low complexity" evidence="1">
    <location>
        <begin position="98"/>
        <end position="108"/>
    </location>
</feature>
<reference evidence="2" key="1">
    <citation type="submission" date="2020-11" db="EMBL/GenBank/DDBJ databases">
        <authorList>
            <person name="Tran Van P."/>
        </authorList>
    </citation>
    <scope>NUCLEOTIDE SEQUENCE</scope>
</reference>
<keyword evidence="3" id="KW-1185">Reference proteome</keyword>
<gene>
    <name evidence="2" type="ORF">OSB1V03_LOCUS2013</name>
</gene>
<dbReference type="InterPro" id="IPR026169">
    <property type="entry name" value="MIEAP"/>
</dbReference>
<dbReference type="OrthoDB" id="6047381at2759"/>
<dbReference type="GO" id="GO:0035695">
    <property type="term" value="P:mitophagy by internal vacuole formation"/>
    <property type="evidence" value="ECO:0007669"/>
    <property type="project" value="TreeGrafter"/>
</dbReference>
<dbReference type="Proteomes" id="UP000759131">
    <property type="component" value="Unassembled WGS sequence"/>
</dbReference>
<dbReference type="EMBL" id="OC855226">
    <property type="protein sequence ID" value="CAD7621542.1"/>
    <property type="molecule type" value="Genomic_DNA"/>
</dbReference>
<evidence type="ECO:0000313" key="3">
    <source>
        <dbReference type="Proteomes" id="UP000759131"/>
    </source>
</evidence>
<dbReference type="GO" id="GO:0035694">
    <property type="term" value="P:mitochondrial protein catabolic process"/>
    <property type="evidence" value="ECO:0007669"/>
    <property type="project" value="InterPro"/>
</dbReference>
<dbReference type="AlphaFoldDB" id="A0A7R9KG55"/>
<name>A0A7R9KG55_9ACAR</name>
<feature type="region of interest" description="Disordered" evidence="1">
    <location>
        <begin position="69"/>
        <end position="123"/>
    </location>
</feature>
<evidence type="ECO:0000256" key="1">
    <source>
        <dbReference type="SAM" id="MobiDB-lite"/>
    </source>
</evidence>